<name>A0ABQ5F8U2_9ASTR</name>
<organism evidence="1 2">
    <name type="scientific">Tanacetum coccineum</name>
    <dbReference type="NCBI Taxonomy" id="301880"/>
    <lineage>
        <taxon>Eukaryota</taxon>
        <taxon>Viridiplantae</taxon>
        <taxon>Streptophyta</taxon>
        <taxon>Embryophyta</taxon>
        <taxon>Tracheophyta</taxon>
        <taxon>Spermatophyta</taxon>
        <taxon>Magnoliopsida</taxon>
        <taxon>eudicotyledons</taxon>
        <taxon>Gunneridae</taxon>
        <taxon>Pentapetalae</taxon>
        <taxon>asterids</taxon>
        <taxon>campanulids</taxon>
        <taxon>Asterales</taxon>
        <taxon>Asteraceae</taxon>
        <taxon>Asteroideae</taxon>
        <taxon>Anthemideae</taxon>
        <taxon>Anthemidinae</taxon>
        <taxon>Tanacetum</taxon>
    </lineage>
</organism>
<sequence length="243" mass="28998">MKGLNRSNNCIPSYELSGFVRAFKIWILESCEQSILWWNKEPNVIPKALVWSRKEIFNRCDYKFLFGKELKVNSDLTATISELKSDWYINFRDFFMVYLPRNPPIIYNDLYEDYLNKLFTSRKRAKIATKDIPIIHRCDSSCLIKEIRLKDNVITQLNTRVLDRERNAGYRDNLDFRQYFVTLSEDLCAELKKEFIELTDSPLFGIFPSMQDQNFDDDVIKEYLIQEEIRLRAEQEESLPLQE</sequence>
<protein>
    <recommendedName>
        <fullName evidence="3">Ycf1</fullName>
    </recommendedName>
</protein>
<comment type="caution">
    <text evidence="1">The sequence shown here is derived from an EMBL/GenBank/DDBJ whole genome shotgun (WGS) entry which is preliminary data.</text>
</comment>
<reference evidence="1" key="1">
    <citation type="journal article" date="2022" name="Int. J. Mol. Sci.">
        <title>Draft Genome of Tanacetum Coccineum: Genomic Comparison of Closely Related Tanacetum-Family Plants.</title>
        <authorList>
            <person name="Yamashiro T."/>
            <person name="Shiraishi A."/>
            <person name="Nakayama K."/>
            <person name="Satake H."/>
        </authorList>
    </citation>
    <scope>NUCLEOTIDE SEQUENCE</scope>
</reference>
<dbReference type="EMBL" id="BQNB010017131">
    <property type="protein sequence ID" value="GJT59690.1"/>
    <property type="molecule type" value="Genomic_DNA"/>
</dbReference>
<gene>
    <name evidence="1" type="ORF">Tco_1003223</name>
</gene>
<evidence type="ECO:0000313" key="2">
    <source>
        <dbReference type="Proteomes" id="UP001151760"/>
    </source>
</evidence>
<evidence type="ECO:0000313" key="1">
    <source>
        <dbReference type="EMBL" id="GJT59690.1"/>
    </source>
</evidence>
<reference evidence="1" key="2">
    <citation type="submission" date="2022-01" db="EMBL/GenBank/DDBJ databases">
        <authorList>
            <person name="Yamashiro T."/>
            <person name="Shiraishi A."/>
            <person name="Satake H."/>
            <person name="Nakayama K."/>
        </authorList>
    </citation>
    <scope>NUCLEOTIDE SEQUENCE</scope>
</reference>
<evidence type="ECO:0008006" key="3">
    <source>
        <dbReference type="Google" id="ProtNLM"/>
    </source>
</evidence>
<accession>A0ABQ5F8U2</accession>
<dbReference type="Proteomes" id="UP001151760">
    <property type="component" value="Unassembled WGS sequence"/>
</dbReference>
<keyword evidence="2" id="KW-1185">Reference proteome</keyword>
<proteinExistence type="predicted"/>